<dbReference type="InterPro" id="IPR010559">
    <property type="entry name" value="Sig_transdc_His_kin_internal"/>
</dbReference>
<sequence>MLDRRNISLYWRCQLIGWSAASLYWGLAGYTGTNFSILLAIIHFLADLLMYIAVTHLFRSISKHYKWHQLQPRPLLLRIVPATALLGAAFMILTIGKTFLIRYTFEDGFAITFQHYFNSQWLVTLVTGVRLMAIWILAYYLYHYAQRELKATRESARLALIAKDAQLDNLSSQLNPHFFFNSLNNIKALVLEDPHAARRAIDLLSELLRTALYKRDGMLIPLKEEMALINDYLELERIRFERRLETSIEIDHNLLLTLVPPLSIQALVENAIKHGITKRKEGGKITISVTEENGFLKTRVSNSGKLSNVSRLGLGLNNLEERLALQFNGKASFELKEAGDDTVSATIKIPIK</sequence>
<dbReference type="EMBL" id="JAKLTR010000017">
    <property type="protein sequence ID" value="MCG2617075.1"/>
    <property type="molecule type" value="Genomic_DNA"/>
</dbReference>
<dbReference type="InterPro" id="IPR036890">
    <property type="entry name" value="HATPase_C_sf"/>
</dbReference>
<keyword evidence="3" id="KW-0808">Transferase</keyword>
<comment type="caution">
    <text evidence="3">The sequence shown here is derived from an EMBL/GenBank/DDBJ whole genome shotgun (WGS) entry which is preliminary data.</text>
</comment>
<evidence type="ECO:0000256" key="1">
    <source>
        <dbReference type="SAM" id="Phobius"/>
    </source>
</evidence>
<gene>
    <name evidence="3" type="ORF">LZZ85_22455</name>
</gene>
<evidence type="ECO:0000313" key="4">
    <source>
        <dbReference type="Proteomes" id="UP001165367"/>
    </source>
</evidence>
<keyword evidence="1" id="KW-0472">Membrane</keyword>
<keyword evidence="4" id="KW-1185">Reference proteome</keyword>
<reference evidence="3" key="1">
    <citation type="submission" date="2022-01" db="EMBL/GenBank/DDBJ databases">
        <authorList>
            <person name="Jo J.-H."/>
            <person name="Im W.-T."/>
        </authorList>
    </citation>
    <scope>NUCLEOTIDE SEQUENCE</scope>
    <source>
        <strain evidence="3">NA20</strain>
    </source>
</reference>
<organism evidence="3 4">
    <name type="scientific">Terrimonas ginsenosidimutans</name>
    <dbReference type="NCBI Taxonomy" id="2908004"/>
    <lineage>
        <taxon>Bacteria</taxon>
        <taxon>Pseudomonadati</taxon>
        <taxon>Bacteroidota</taxon>
        <taxon>Chitinophagia</taxon>
        <taxon>Chitinophagales</taxon>
        <taxon>Chitinophagaceae</taxon>
        <taxon>Terrimonas</taxon>
    </lineage>
</organism>
<dbReference type="Gene3D" id="3.30.565.10">
    <property type="entry name" value="Histidine kinase-like ATPase, C-terminal domain"/>
    <property type="match status" value="1"/>
</dbReference>
<dbReference type="PANTHER" id="PTHR34220">
    <property type="entry name" value="SENSOR HISTIDINE KINASE YPDA"/>
    <property type="match status" value="1"/>
</dbReference>
<evidence type="ECO:0000259" key="2">
    <source>
        <dbReference type="Pfam" id="PF06580"/>
    </source>
</evidence>
<feature type="transmembrane region" description="Helical" evidence="1">
    <location>
        <begin position="121"/>
        <end position="142"/>
    </location>
</feature>
<evidence type="ECO:0000313" key="3">
    <source>
        <dbReference type="EMBL" id="MCG2617075.1"/>
    </source>
</evidence>
<feature type="transmembrane region" description="Helical" evidence="1">
    <location>
        <begin position="33"/>
        <end position="54"/>
    </location>
</feature>
<proteinExistence type="predicted"/>
<feature type="domain" description="Signal transduction histidine kinase internal region" evidence="2">
    <location>
        <begin position="165"/>
        <end position="244"/>
    </location>
</feature>
<dbReference type="RefSeq" id="WP_237875612.1">
    <property type="nucleotide sequence ID" value="NZ_JAKLTR010000017.1"/>
</dbReference>
<keyword evidence="3" id="KW-0418">Kinase</keyword>
<keyword evidence="1" id="KW-0812">Transmembrane</keyword>
<dbReference type="Pfam" id="PF06580">
    <property type="entry name" value="His_kinase"/>
    <property type="match status" value="1"/>
</dbReference>
<feature type="transmembrane region" description="Helical" evidence="1">
    <location>
        <begin position="9"/>
        <end position="27"/>
    </location>
</feature>
<feature type="transmembrane region" description="Helical" evidence="1">
    <location>
        <begin position="75"/>
        <end position="101"/>
    </location>
</feature>
<protein>
    <submittedName>
        <fullName evidence="3">Histidine kinase</fullName>
    </submittedName>
</protein>
<dbReference type="InterPro" id="IPR050640">
    <property type="entry name" value="Bact_2-comp_sensor_kinase"/>
</dbReference>
<name>A0ABS9KXN2_9BACT</name>
<dbReference type="SUPFAM" id="SSF55874">
    <property type="entry name" value="ATPase domain of HSP90 chaperone/DNA topoisomerase II/histidine kinase"/>
    <property type="match status" value="1"/>
</dbReference>
<dbReference type="PANTHER" id="PTHR34220:SF7">
    <property type="entry name" value="SENSOR HISTIDINE KINASE YPDA"/>
    <property type="match status" value="1"/>
</dbReference>
<keyword evidence="1" id="KW-1133">Transmembrane helix</keyword>
<dbReference type="Proteomes" id="UP001165367">
    <property type="component" value="Unassembled WGS sequence"/>
</dbReference>
<accession>A0ABS9KXN2</accession>
<dbReference type="GO" id="GO:0016301">
    <property type="term" value="F:kinase activity"/>
    <property type="evidence" value="ECO:0007669"/>
    <property type="project" value="UniProtKB-KW"/>
</dbReference>